<protein>
    <submittedName>
        <fullName evidence="4">FecR family protein</fullName>
    </submittedName>
</protein>
<dbReference type="InterPro" id="IPR032623">
    <property type="entry name" value="FecR_N"/>
</dbReference>
<dbReference type="Proteomes" id="UP001424441">
    <property type="component" value="Unassembled WGS sequence"/>
</dbReference>
<comment type="caution">
    <text evidence="4">The sequence shown here is derived from an EMBL/GenBank/DDBJ whole genome shotgun (WGS) entry which is preliminary data.</text>
</comment>
<proteinExistence type="predicted"/>
<feature type="transmembrane region" description="Helical" evidence="1">
    <location>
        <begin position="101"/>
        <end position="123"/>
    </location>
</feature>
<keyword evidence="1" id="KW-0472">Membrane</keyword>
<dbReference type="PANTHER" id="PTHR30273:SF2">
    <property type="entry name" value="PROTEIN FECR"/>
    <property type="match status" value="1"/>
</dbReference>
<dbReference type="Gene3D" id="2.60.120.1440">
    <property type="match status" value="1"/>
</dbReference>
<dbReference type="PANTHER" id="PTHR30273">
    <property type="entry name" value="PERIPLASMIC SIGNAL SENSOR AND SIGMA FACTOR ACTIVATOR FECR-RELATED"/>
    <property type="match status" value="1"/>
</dbReference>
<dbReference type="Pfam" id="PF04773">
    <property type="entry name" value="FecR"/>
    <property type="match status" value="1"/>
</dbReference>
<dbReference type="RefSeq" id="WP_343805916.1">
    <property type="nucleotide sequence ID" value="NZ_BAAADE010000004.1"/>
</dbReference>
<gene>
    <name evidence="4" type="ORF">GCM10008943_24120</name>
</gene>
<evidence type="ECO:0000259" key="3">
    <source>
        <dbReference type="Pfam" id="PF16220"/>
    </source>
</evidence>
<feature type="domain" description="FecR N-terminal" evidence="3">
    <location>
        <begin position="12"/>
        <end position="54"/>
    </location>
</feature>
<keyword evidence="1" id="KW-0812">Transmembrane</keyword>
<dbReference type="PIRSF" id="PIRSF018266">
    <property type="entry name" value="FecR"/>
    <property type="match status" value="1"/>
</dbReference>
<evidence type="ECO:0000313" key="5">
    <source>
        <dbReference type="Proteomes" id="UP001424441"/>
    </source>
</evidence>
<organism evidence="4 5">
    <name type="scientific">Paenochrobactrum glaciei</name>
    <dbReference type="NCBI Taxonomy" id="486407"/>
    <lineage>
        <taxon>Bacteria</taxon>
        <taxon>Pseudomonadati</taxon>
        <taxon>Pseudomonadota</taxon>
        <taxon>Alphaproteobacteria</taxon>
        <taxon>Hyphomicrobiales</taxon>
        <taxon>Brucellaceae</taxon>
        <taxon>Paenochrobactrum</taxon>
    </lineage>
</organism>
<name>A0ABP3RCU6_9HYPH</name>
<keyword evidence="5" id="KW-1185">Reference proteome</keyword>
<dbReference type="EMBL" id="BAAADE010000004">
    <property type="protein sequence ID" value="GAA0607749.1"/>
    <property type="molecule type" value="Genomic_DNA"/>
</dbReference>
<accession>A0ABP3RCU6</accession>
<keyword evidence="1" id="KW-1133">Transmembrane helix</keyword>
<dbReference type="Pfam" id="PF16220">
    <property type="entry name" value="DUF4880"/>
    <property type="match status" value="1"/>
</dbReference>
<dbReference type="InterPro" id="IPR006860">
    <property type="entry name" value="FecR"/>
</dbReference>
<dbReference type="InterPro" id="IPR012373">
    <property type="entry name" value="Ferrdict_sens_TM"/>
</dbReference>
<evidence type="ECO:0000313" key="4">
    <source>
        <dbReference type="EMBL" id="GAA0607749.1"/>
    </source>
</evidence>
<sequence>MGQGIKPDILLDEAIDWLLRLQDPQSDPALSQQFKAWLEQSDAHSEAWQKAQQVWALMGHTEPVYENLWLDQHAVPHDDLFKPVQTIKPHKSPKMSGWRKVQYSALSVAAAVILFFAAPVLILRFEADYRTANAQTETILLADGSTLTLAADSAIAVNISETTRHIRLLRGEAYFDVIKDASRPFLVFAGEAEVSVLGTAFDVKLTETGTAVSLERGVVEVRDRLHHEQQPERLLPGERVVLENGSDRFSRSTISLDDIAGWRKGYFFVEDVTVRSVIEELQRYHPAWIALADKSLGEERVTGLYNLNEPDRALRALVQPYGGTVSSVSPYLRVINRNN</sequence>
<evidence type="ECO:0000256" key="1">
    <source>
        <dbReference type="SAM" id="Phobius"/>
    </source>
</evidence>
<evidence type="ECO:0000259" key="2">
    <source>
        <dbReference type="Pfam" id="PF04773"/>
    </source>
</evidence>
<reference evidence="5" key="1">
    <citation type="journal article" date="2019" name="Int. J. Syst. Evol. Microbiol.">
        <title>The Global Catalogue of Microorganisms (GCM) 10K type strain sequencing project: providing services to taxonomists for standard genome sequencing and annotation.</title>
        <authorList>
            <consortium name="The Broad Institute Genomics Platform"/>
            <consortium name="The Broad Institute Genome Sequencing Center for Infectious Disease"/>
            <person name="Wu L."/>
            <person name="Ma J."/>
        </authorList>
    </citation>
    <scope>NUCLEOTIDE SEQUENCE [LARGE SCALE GENOMIC DNA]</scope>
    <source>
        <strain evidence="5">JCM 15115</strain>
    </source>
</reference>
<feature type="domain" description="FecR protein" evidence="2">
    <location>
        <begin position="128"/>
        <end position="220"/>
    </location>
</feature>